<dbReference type="AlphaFoldDB" id="A0A1R3SVF8"/>
<keyword evidence="2" id="KW-1185">Reference proteome</keyword>
<name>A0A1R3SVF8_9BACT</name>
<evidence type="ECO:0000313" key="1">
    <source>
        <dbReference type="EMBL" id="SCD18960.1"/>
    </source>
</evidence>
<dbReference type="RefSeq" id="WP_076928344.1">
    <property type="nucleotide sequence ID" value="NZ_LT605205.1"/>
</dbReference>
<dbReference type="KEGG" id="psac:PSM36_0124"/>
<evidence type="ECO:0000313" key="2">
    <source>
        <dbReference type="Proteomes" id="UP000187464"/>
    </source>
</evidence>
<sequence>MSRLFIYIELLFLLFHISAYGQVNLTWQGGSDYLSVGSYSGAVSQSDITRLKISGNGNITFENWKLSARIVNYPVVNGGNEFPADKISFSPTGTSGNLKSGPIPSVTQVGMPLSVPFQNGPNEVYLVPNSNAPIINNSPNQNDYFDFIMGFNLTVAPGSYLNSLQAWKEYPFQIEYTLYDKNNIPIARLQHTFKIQVTNLGNPPPEEKRYTIRVSTEASNGLLEFKTMADYINGKSVTYVDGLSVSATTAYQVTVRSVSSHFSSSAGNTLPLDIVHLQLSGGTGNIYSRTLSTGTQTILEGPSTGGTPVNFDITYFTEANDSRLFNVPPEQYETSLMYEISPR</sequence>
<organism evidence="1 2">
    <name type="scientific">Proteiniphilum saccharofermentans</name>
    <dbReference type="NCBI Taxonomy" id="1642647"/>
    <lineage>
        <taxon>Bacteria</taxon>
        <taxon>Pseudomonadati</taxon>
        <taxon>Bacteroidota</taxon>
        <taxon>Bacteroidia</taxon>
        <taxon>Bacteroidales</taxon>
        <taxon>Dysgonomonadaceae</taxon>
        <taxon>Proteiniphilum</taxon>
    </lineage>
</organism>
<dbReference type="STRING" id="1642647.PSM36_0124"/>
<proteinExistence type="predicted"/>
<gene>
    <name evidence="1" type="ORF">PSM36_0124</name>
</gene>
<accession>A0A1R3SVF8</accession>
<dbReference type="EMBL" id="LT605205">
    <property type="protein sequence ID" value="SCD18960.1"/>
    <property type="molecule type" value="Genomic_DNA"/>
</dbReference>
<reference evidence="1 2" key="1">
    <citation type="submission" date="2016-08" db="EMBL/GenBank/DDBJ databases">
        <authorList>
            <person name="Seilhamer J.J."/>
        </authorList>
    </citation>
    <scope>NUCLEOTIDE SEQUENCE [LARGE SCALE GENOMIC DNA]</scope>
    <source>
        <strain evidence="1">M3/6</strain>
    </source>
</reference>
<protein>
    <submittedName>
        <fullName evidence="1">Uncharacterized protein</fullName>
    </submittedName>
</protein>
<dbReference type="Proteomes" id="UP000187464">
    <property type="component" value="Chromosome I"/>
</dbReference>